<dbReference type="Proteomes" id="UP000019471">
    <property type="component" value="Unassembled WGS sequence"/>
</dbReference>
<dbReference type="GeneID" id="19194449"/>
<evidence type="ECO:0000256" key="5">
    <source>
        <dbReference type="SAM" id="MobiDB-lite"/>
    </source>
</evidence>
<feature type="domain" description="Zn(2)-C6 fungal-type" evidence="6">
    <location>
        <begin position="32"/>
        <end position="62"/>
    </location>
</feature>
<name>W9WG63_9EURO</name>
<evidence type="ECO:0000256" key="3">
    <source>
        <dbReference type="ARBA" id="ARBA00023163"/>
    </source>
</evidence>
<protein>
    <recommendedName>
        <fullName evidence="6">Zn(2)-C6 fungal-type domain-containing protein</fullName>
    </recommendedName>
</protein>
<dbReference type="HOGENOM" id="CLU_024934_9_2_1"/>
<keyword evidence="1" id="KW-0805">Transcription regulation</keyword>
<proteinExistence type="predicted"/>
<dbReference type="InterPro" id="IPR036864">
    <property type="entry name" value="Zn2-C6_fun-type_DNA-bd_sf"/>
</dbReference>
<dbReference type="eggNOG" id="ENOG502SJNF">
    <property type="taxonomic scope" value="Eukaryota"/>
</dbReference>
<evidence type="ECO:0000313" key="8">
    <source>
        <dbReference type="Proteomes" id="UP000019471"/>
    </source>
</evidence>
<dbReference type="CDD" id="cd00067">
    <property type="entry name" value="GAL4"/>
    <property type="match status" value="1"/>
</dbReference>
<dbReference type="GO" id="GO:0008270">
    <property type="term" value="F:zinc ion binding"/>
    <property type="evidence" value="ECO:0007669"/>
    <property type="project" value="InterPro"/>
</dbReference>
<dbReference type="PROSITE" id="PS50048">
    <property type="entry name" value="ZN2_CY6_FUNGAL_2"/>
    <property type="match status" value="1"/>
</dbReference>
<gene>
    <name evidence="7" type="ORF">A1O5_09754</name>
</gene>
<dbReference type="GO" id="GO:0003677">
    <property type="term" value="F:DNA binding"/>
    <property type="evidence" value="ECO:0007669"/>
    <property type="project" value="UniProtKB-KW"/>
</dbReference>
<evidence type="ECO:0000313" key="7">
    <source>
        <dbReference type="EMBL" id="EXJ67107.1"/>
    </source>
</evidence>
<dbReference type="GO" id="GO:0001228">
    <property type="term" value="F:DNA-binding transcription activator activity, RNA polymerase II-specific"/>
    <property type="evidence" value="ECO:0007669"/>
    <property type="project" value="TreeGrafter"/>
</dbReference>
<dbReference type="AlphaFoldDB" id="W9WG63"/>
<evidence type="ECO:0000256" key="4">
    <source>
        <dbReference type="ARBA" id="ARBA00023242"/>
    </source>
</evidence>
<sequence>MTAQTSQAAAPTSASGDTTVRKRRAHKKSRLGCRNCKLRRVKCNEVRPMCGKCLEYGVICNYDPSIPDLQPRTVASEVVSLDSMLEKSPLVTTKPILDMVNVCLEERSHGPRSQCEVMRFDRSDLARLDRFQTRTVLTIGTKRVARVFQKEVIRLACTHPFLMHLTQAVTASHDRYLCGVATSRPSTSEAYHLNQALIAFQSILSRPIRPEEGDALLVASSILGVVSFFNLEASSVEDVWPLQDGDMAWLNLSDGKQTIWRLASPLQNDSLWRKVTHIFDRDNMPACKIPEHLPSIFDHLCAEDPASPSAAANPYYKTAHQLLPLLDLECNDSTWLKYLGFVSHMDPLYKSLLAQKDPWALLMLLYWYMKVCRGAWWVSSRCIVQGQAICLYLARYHSDNATILAALEKPRTEFEAALMEGWGGISSAVSSPWWHQDEVSRSRSES</sequence>
<reference evidence="7 8" key="1">
    <citation type="submission" date="2013-03" db="EMBL/GenBank/DDBJ databases">
        <title>The Genome Sequence of Cladophialophora psammophila CBS 110553.</title>
        <authorList>
            <consortium name="The Broad Institute Genomics Platform"/>
            <person name="Cuomo C."/>
            <person name="de Hoog S."/>
            <person name="Gorbushina A."/>
            <person name="Walker B."/>
            <person name="Young S.K."/>
            <person name="Zeng Q."/>
            <person name="Gargeya S."/>
            <person name="Fitzgerald M."/>
            <person name="Haas B."/>
            <person name="Abouelleil A."/>
            <person name="Allen A.W."/>
            <person name="Alvarado L."/>
            <person name="Arachchi H.M."/>
            <person name="Berlin A.M."/>
            <person name="Chapman S.B."/>
            <person name="Gainer-Dewar J."/>
            <person name="Goldberg J."/>
            <person name="Griggs A."/>
            <person name="Gujja S."/>
            <person name="Hansen M."/>
            <person name="Howarth C."/>
            <person name="Imamovic A."/>
            <person name="Ireland A."/>
            <person name="Larimer J."/>
            <person name="McCowan C."/>
            <person name="Murphy C."/>
            <person name="Pearson M."/>
            <person name="Poon T.W."/>
            <person name="Priest M."/>
            <person name="Roberts A."/>
            <person name="Saif S."/>
            <person name="Shea T."/>
            <person name="Sisk P."/>
            <person name="Sykes S."/>
            <person name="Wortman J."/>
            <person name="Nusbaum C."/>
            <person name="Birren B."/>
        </authorList>
    </citation>
    <scope>NUCLEOTIDE SEQUENCE [LARGE SCALE GENOMIC DNA]</scope>
    <source>
        <strain evidence="7 8">CBS 110553</strain>
    </source>
</reference>
<organism evidence="7 8">
    <name type="scientific">Cladophialophora psammophila CBS 110553</name>
    <dbReference type="NCBI Taxonomy" id="1182543"/>
    <lineage>
        <taxon>Eukaryota</taxon>
        <taxon>Fungi</taxon>
        <taxon>Dikarya</taxon>
        <taxon>Ascomycota</taxon>
        <taxon>Pezizomycotina</taxon>
        <taxon>Eurotiomycetes</taxon>
        <taxon>Chaetothyriomycetidae</taxon>
        <taxon>Chaetothyriales</taxon>
        <taxon>Herpotrichiellaceae</taxon>
        <taxon>Cladophialophora</taxon>
    </lineage>
</organism>
<feature type="compositionally biased region" description="Low complexity" evidence="5">
    <location>
        <begin position="1"/>
        <end position="15"/>
    </location>
</feature>
<dbReference type="PANTHER" id="PTHR47784:SF9">
    <property type="entry name" value="ZN(II)2CYS6 TRANSCRIPTION FACTOR (EUROFUNG)"/>
    <property type="match status" value="1"/>
</dbReference>
<dbReference type="InterPro" id="IPR053157">
    <property type="entry name" value="Sterol_Uptake_Regulator"/>
</dbReference>
<keyword evidence="8" id="KW-1185">Reference proteome</keyword>
<evidence type="ECO:0000256" key="1">
    <source>
        <dbReference type="ARBA" id="ARBA00023015"/>
    </source>
</evidence>
<evidence type="ECO:0000259" key="6">
    <source>
        <dbReference type="PROSITE" id="PS50048"/>
    </source>
</evidence>
<comment type="caution">
    <text evidence="7">The sequence shown here is derived from an EMBL/GenBank/DDBJ whole genome shotgun (WGS) entry which is preliminary data.</text>
</comment>
<dbReference type="OrthoDB" id="3031538at2759"/>
<dbReference type="SUPFAM" id="SSF57701">
    <property type="entry name" value="Zn2/Cys6 DNA-binding domain"/>
    <property type="match status" value="1"/>
</dbReference>
<dbReference type="EMBL" id="AMGX01000017">
    <property type="protein sequence ID" value="EXJ67107.1"/>
    <property type="molecule type" value="Genomic_DNA"/>
</dbReference>
<dbReference type="PANTHER" id="PTHR47784">
    <property type="entry name" value="STEROL UPTAKE CONTROL PROTEIN 2"/>
    <property type="match status" value="1"/>
</dbReference>
<keyword evidence="4" id="KW-0539">Nucleus</keyword>
<evidence type="ECO:0000256" key="2">
    <source>
        <dbReference type="ARBA" id="ARBA00023125"/>
    </source>
</evidence>
<dbReference type="RefSeq" id="XP_007748522.1">
    <property type="nucleotide sequence ID" value="XM_007750332.1"/>
</dbReference>
<feature type="region of interest" description="Disordered" evidence="5">
    <location>
        <begin position="1"/>
        <end position="26"/>
    </location>
</feature>
<dbReference type="InterPro" id="IPR001138">
    <property type="entry name" value="Zn2Cys6_DnaBD"/>
</dbReference>
<dbReference type="STRING" id="1182543.W9WG63"/>
<dbReference type="PROSITE" id="PS00463">
    <property type="entry name" value="ZN2_CY6_FUNGAL_1"/>
    <property type="match status" value="1"/>
</dbReference>
<dbReference type="SMART" id="SM00066">
    <property type="entry name" value="GAL4"/>
    <property type="match status" value="1"/>
</dbReference>
<dbReference type="Pfam" id="PF00172">
    <property type="entry name" value="Zn_clus"/>
    <property type="match status" value="1"/>
</dbReference>
<accession>W9WG63</accession>
<keyword evidence="2" id="KW-0238">DNA-binding</keyword>
<dbReference type="Gene3D" id="4.10.240.10">
    <property type="entry name" value="Zn(2)-C6 fungal-type DNA-binding domain"/>
    <property type="match status" value="1"/>
</dbReference>
<keyword evidence="3" id="KW-0804">Transcription</keyword>